<feature type="compositionally biased region" description="Basic and acidic residues" evidence="1">
    <location>
        <begin position="245"/>
        <end position="260"/>
    </location>
</feature>
<proteinExistence type="predicted"/>
<feature type="compositionally biased region" description="Basic residues" evidence="1">
    <location>
        <begin position="261"/>
        <end position="279"/>
    </location>
</feature>
<evidence type="ECO:0000313" key="3">
    <source>
        <dbReference type="Proteomes" id="UP001255856"/>
    </source>
</evidence>
<feature type="compositionally biased region" description="Acidic residues" evidence="1">
    <location>
        <begin position="285"/>
        <end position="297"/>
    </location>
</feature>
<keyword evidence="3" id="KW-1185">Reference proteome</keyword>
<dbReference type="EMBL" id="JASFZW010000008">
    <property type="protein sequence ID" value="KAK2076938.1"/>
    <property type="molecule type" value="Genomic_DNA"/>
</dbReference>
<feature type="compositionally biased region" description="Low complexity" evidence="1">
    <location>
        <begin position="333"/>
        <end position="357"/>
    </location>
</feature>
<evidence type="ECO:0000313" key="2">
    <source>
        <dbReference type="EMBL" id="KAK2076938.1"/>
    </source>
</evidence>
<feature type="compositionally biased region" description="Basic and acidic residues" evidence="1">
    <location>
        <begin position="210"/>
        <end position="221"/>
    </location>
</feature>
<gene>
    <name evidence="2" type="ORF">QBZ16_005166</name>
</gene>
<comment type="caution">
    <text evidence="2">The sequence shown here is derived from an EMBL/GenBank/DDBJ whole genome shotgun (WGS) entry which is preliminary data.</text>
</comment>
<dbReference type="Proteomes" id="UP001255856">
    <property type="component" value="Unassembled WGS sequence"/>
</dbReference>
<evidence type="ECO:0000256" key="1">
    <source>
        <dbReference type="SAM" id="MobiDB-lite"/>
    </source>
</evidence>
<accession>A0AAD9MKT3</accession>
<sequence>MKGRVRNQKSRSEYEEKWQQTMTQASDYQKKWQRSPMEARGQSKLCVVAGSSIVCMDTLRRESLEGGEGQAKTPPRQRKEPKMRAGFATYRPPPALGSSPRLKLAEEKPPPEVRRRANISSDKRAARPAAGPKEPSPAAAEPGRTLPVPKRTDARLQGKAPAPPAERKQPAASVLDRLGKGEGKGHNAGGKAEAASGQPMTKAQRRRAQRERAAHNAEEGGRGQGGQGKEALPAQSGAPSGPKPAETRPAPEADEQGSRKDKPRRNRRGGRKHNAKRAKEHALDNEADASSVEDEPVEPASADQAGEGAGTPLNEPAGGSVDGAPPAAEEHAAAVAEEGPIDVPEAAASYEVAPAVATNPVTDQPMDQGPGPLSSTDGIIDSAELLGLKTPASEPAQEEGGQDAQNRGCVVM</sequence>
<organism evidence="2 3">
    <name type="scientific">Prototheca wickerhamii</name>
    <dbReference type="NCBI Taxonomy" id="3111"/>
    <lineage>
        <taxon>Eukaryota</taxon>
        <taxon>Viridiplantae</taxon>
        <taxon>Chlorophyta</taxon>
        <taxon>core chlorophytes</taxon>
        <taxon>Trebouxiophyceae</taxon>
        <taxon>Chlorellales</taxon>
        <taxon>Chlorellaceae</taxon>
        <taxon>Prototheca</taxon>
    </lineage>
</organism>
<feature type="compositionally biased region" description="Basic and acidic residues" evidence="1">
    <location>
        <begin position="103"/>
        <end position="125"/>
    </location>
</feature>
<feature type="region of interest" description="Disordered" evidence="1">
    <location>
        <begin position="60"/>
        <end position="412"/>
    </location>
</feature>
<dbReference type="AlphaFoldDB" id="A0AAD9MKT3"/>
<name>A0AAD9MKT3_PROWI</name>
<feature type="region of interest" description="Disordered" evidence="1">
    <location>
        <begin position="1"/>
        <end position="44"/>
    </location>
</feature>
<protein>
    <submittedName>
        <fullName evidence="2">Uncharacterized protein</fullName>
    </submittedName>
</protein>
<reference evidence="2" key="1">
    <citation type="submission" date="2021-01" db="EMBL/GenBank/DDBJ databases">
        <authorList>
            <person name="Eckstrom K.M.E."/>
        </authorList>
    </citation>
    <scope>NUCLEOTIDE SEQUENCE</scope>
    <source>
        <strain evidence="2">UVCC 0001</strain>
    </source>
</reference>